<evidence type="ECO:0000256" key="11">
    <source>
        <dbReference type="RuleBase" id="RU362031"/>
    </source>
</evidence>
<feature type="transmembrane region" description="Helical" evidence="11">
    <location>
        <begin position="381"/>
        <end position="402"/>
    </location>
</feature>
<keyword evidence="9 11" id="KW-0482">Metalloprotease</keyword>
<evidence type="ECO:0000256" key="10">
    <source>
        <dbReference type="ARBA" id="ARBA00023136"/>
    </source>
</evidence>
<dbReference type="Pfam" id="PF17820">
    <property type="entry name" value="PDZ_6"/>
    <property type="match status" value="2"/>
</dbReference>
<comment type="similarity">
    <text evidence="3 11">Belongs to the peptidase M50B family.</text>
</comment>
<feature type="transmembrane region" description="Helical" evidence="11">
    <location>
        <begin position="99"/>
        <end position="120"/>
    </location>
</feature>
<dbReference type="EMBL" id="JBIWXY010000001">
    <property type="protein sequence ID" value="MFJ5445273.1"/>
    <property type="molecule type" value="Genomic_DNA"/>
</dbReference>
<evidence type="ECO:0000256" key="4">
    <source>
        <dbReference type="ARBA" id="ARBA00022670"/>
    </source>
</evidence>
<evidence type="ECO:0000256" key="7">
    <source>
        <dbReference type="ARBA" id="ARBA00022833"/>
    </source>
</evidence>
<name>A0ABW8GIT6_9PROT</name>
<evidence type="ECO:0000313" key="14">
    <source>
        <dbReference type="Proteomes" id="UP001617669"/>
    </source>
</evidence>
<dbReference type="GO" id="GO:0008237">
    <property type="term" value="F:metallopeptidase activity"/>
    <property type="evidence" value="ECO:0007669"/>
    <property type="project" value="UniProtKB-KW"/>
</dbReference>
<dbReference type="CDD" id="cd23081">
    <property type="entry name" value="cpPDZ_EcRseP-like"/>
    <property type="match status" value="1"/>
</dbReference>
<dbReference type="InterPro" id="IPR041489">
    <property type="entry name" value="PDZ_6"/>
</dbReference>
<protein>
    <recommendedName>
        <fullName evidence="11">Zinc metalloprotease</fullName>
        <ecNumber evidence="11">3.4.24.-</ecNumber>
    </recommendedName>
</protein>
<reference evidence="13 14" key="1">
    <citation type="submission" date="2024-11" db="EMBL/GenBank/DDBJ databases">
        <authorList>
            <person name="Kaparullina E.N."/>
            <person name="Delegan Y.A."/>
            <person name="Doronina N.V."/>
        </authorList>
    </citation>
    <scope>NUCLEOTIDE SEQUENCE [LARGE SCALE GENOMIC DNA]</scope>
    <source>
        <strain evidence="13 14">7sh_L</strain>
    </source>
</reference>
<dbReference type="PANTHER" id="PTHR42837:SF2">
    <property type="entry name" value="MEMBRANE METALLOPROTEASE ARASP2, CHLOROPLASTIC-RELATED"/>
    <property type="match status" value="1"/>
</dbReference>
<accession>A0ABW8GIT6</accession>
<evidence type="ECO:0000256" key="1">
    <source>
        <dbReference type="ARBA" id="ARBA00001947"/>
    </source>
</evidence>
<dbReference type="InterPro" id="IPR001478">
    <property type="entry name" value="PDZ"/>
</dbReference>
<dbReference type="Proteomes" id="UP001617669">
    <property type="component" value="Unassembled WGS sequence"/>
</dbReference>
<dbReference type="InterPro" id="IPR008915">
    <property type="entry name" value="Peptidase_M50"/>
</dbReference>
<feature type="domain" description="PDZ" evidence="12">
    <location>
        <begin position="212"/>
        <end position="281"/>
    </location>
</feature>
<keyword evidence="11" id="KW-0479">Metal-binding</keyword>
<dbReference type="InterPro" id="IPR036034">
    <property type="entry name" value="PDZ_sf"/>
</dbReference>
<keyword evidence="7 11" id="KW-0862">Zinc</keyword>
<feature type="domain" description="PDZ" evidence="12">
    <location>
        <begin position="116"/>
        <end position="188"/>
    </location>
</feature>
<evidence type="ECO:0000256" key="2">
    <source>
        <dbReference type="ARBA" id="ARBA00004141"/>
    </source>
</evidence>
<dbReference type="Pfam" id="PF02163">
    <property type="entry name" value="Peptidase_M50"/>
    <property type="match status" value="1"/>
</dbReference>
<evidence type="ECO:0000256" key="6">
    <source>
        <dbReference type="ARBA" id="ARBA00022801"/>
    </source>
</evidence>
<evidence type="ECO:0000313" key="13">
    <source>
        <dbReference type="EMBL" id="MFJ5445273.1"/>
    </source>
</evidence>
<comment type="cofactor">
    <cofactor evidence="1 11">
        <name>Zn(2+)</name>
        <dbReference type="ChEBI" id="CHEBI:29105"/>
    </cofactor>
</comment>
<dbReference type="RefSeq" id="WP_400879320.1">
    <property type="nucleotide sequence ID" value="NZ_JBIWXY010000001.1"/>
</dbReference>
<sequence length="455" mass="49894">MLTLLAFLVTLGILIAVHEYGHFQVARWCNVKVLRFSLGFGKPIFRRHFGVDNTEFVISALPLGGYVKMLDERELAAPSNVAEADLARAFNRQSVWKRIAIVSAGPAANLLLAIFLYWILFMQGVPGMKPIIGDVPVQTPAAQAGLQENDLITAVAGQPVSSWTDVRWILLQEAIKSPLVVVKVRDEALHEHDAELRLDSIEKEDFESDFLGKLGLSPYRPPMPARLGEIVPDGVADKAGLQTGDEVLAVNDKPITEWEQFVTLVRERPEQPLTLRLKRDEQELDAVVIPQAIDENGIKIGRIGAAFQVDEALMEKLSITVSYGPLQSFTRAVDKTWETSVFSIKMLARMVTGEASWKGVSGPVTIASYAGQSAHIGWKSFIGFLALISISLGVLNLLPVPVLDGGHLLYYTIEILKGSPVSEATMEVGQRIGLAILALLMAVAFYNDITRFITG</sequence>
<keyword evidence="8 11" id="KW-1133">Transmembrane helix</keyword>
<feature type="transmembrane region" description="Helical" evidence="11">
    <location>
        <begin position="428"/>
        <end position="446"/>
    </location>
</feature>
<dbReference type="Gene3D" id="2.30.42.10">
    <property type="match status" value="2"/>
</dbReference>
<evidence type="ECO:0000259" key="12">
    <source>
        <dbReference type="SMART" id="SM00228"/>
    </source>
</evidence>
<dbReference type="CDD" id="cd06163">
    <property type="entry name" value="S2P-M50_PDZ_RseP-like"/>
    <property type="match status" value="2"/>
</dbReference>
<keyword evidence="10 11" id="KW-0472">Membrane</keyword>
<dbReference type="InterPro" id="IPR004387">
    <property type="entry name" value="Pept_M50_Zn"/>
</dbReference>
<dbReference type="NCBIfam" id="TIGR00054">
    <property type="entry name" value="RIP metalloprotease RseP"/>
    <property type="match status" value="1"/>
</dbReference>
<evidence type="ECO:0000256" key="9">
    <source>
        <dbReference type="ARBA" id="ARBA00023049"/>
    </source>
</evidence>
<evidence type="ECO:0000256" key="5">
    <source>
        <dbReference type="ARBA" id="ARBA00022692"/>
    </source>
</evidence>
<dbReference type="PANTHER" id="PTHR42837">
    <property type="entry name" value="REGULATOR OF SIGMA-E PROTEASE RSEP"/>
    <property type="match status" value="1"/>
</dbReference>
<gene>
    <name evidence="13" type="primary">rseP</name>
    <name evidence="13" type="ORF">ACIKP9_03440</name>
</gene>
<evidence type="ECO:0000256" key="3">
    <source>
        <dbReference type="ARBA" id="ARBA00007931"/>
    </source>
</evidence>
<keyword evidence="14" id="KW-1185">Reference proteome</keyword>
<keyword evidence="6 11" id="KW-0378">Hydrolase</keyword>
<comment type="subcellular location">
    <subcellularLocation>
        <location evidence="2">Membrane</location>
        <topology evidence="2">Multi-pass membrane protein</topology>
    </subcellularLocation>
</comment>
<dbReference type="SUPFAM" id="SSF50156">
    <property type="entry name" value="PDZ domain-like"/>
    <property type="match status" value="2"/>
</dbReference>
<keyword evidence="4" id="KW-0645">Protease</keyword>
<proteinExistence type="inferred from homology"/>
<evidence type="ECO:0000256" key="8">
    <source>
        <dbReference type="ARBA" id="ARBA00022989"/>
    </source>
</evidence>
<keyword evidence="5 11" id="KW-0812">Transmembrane</keyword>
<comment type="caution">
    <text evidence="13">The sequence shown here is derived from an EMBL/GenBank/DDBJ whole genome shotgun (WGS) entry which is preliminary data.</text>
</comment>
<organism evidence="13 14">
    <name type="scientific">Methylobacillus methanolivorans</name>
    <dbReference type="NCBI Taxonomy" id="1848927"/>
    <lineage>
        <taxon>Bacteria</taxon>
        <taxon>Pseudomonadati</taxon>
        <taxon>Pseudomonadota</taxon>
        <taxon>Betaproteobacteria</taxon>
        <taxon>Nitrosomonadales</taxon>
        <taxon>Methylophilaceae</taxon>
        <taxon>Methylobacillus</taxon>
    </lineage>
</organism>
<dbReference type="SMART" id="SM00228">
    <property type="entry name" value="PDZ"/>
    <property type="match status" value="2"/>
</dbReference>
<dbReference type="EC" id="3.4.24.-" evidence="11"/>